<dbReference type="Pfam" id="PF00378">
    <property type="entry name" value="ECH_1"/>
    <property type="match status" value="1"/>
</dbReference>
<dbReference type="Proteomes" id="UP000318297">
    <property type="component" value="Unassembled WGS sequence"/>
</dbReference>
<name>A0A561E861_9MICO</name>
<dbReference type="CDD" id="cd06558">
    <property type="entry name" value="crotonase-like"/>
    <property type="match status" value="1"/>
</dbReference>
<dbReference type="SUPFAM" id="SSF52096">
    <property type="entry name" value="ClpP/crotonase"/>
    <property type="match status" value="1"/>
</dbReference>
<comment type="caution">
    <text evidence="1">The sequence shown here is derived from an EMBL/GenBank/DDBJ whole genome shotgun (WGS) entry which is preliminary data.</text>
</comment>
<dbReference type="InterPro" id="IPR029045">
    <property type="entry name" value="ClpP/crotonase-like_dom_sf"/>
</dbReference>
<dbReference type="PANTHER" id="PTHR43459:SF1">
    <property type="entry name" value="EG:BACN32G11.4 PROTEIN"/>
    <property type="match status" value="1"/>
</dbReference>
<protein>
    <submittedName>
        <fullName evidence="1">Enoyl-CoA hydratase/carnithine racemase</fullName>
    </submittedName>
</protein>
<dbReference type="EMBL" id="VIVQ01000001">
    <property type="protein sequence ID" value="TWE11804.1"/>
    <property type="molecule type" value="Genomic_DNA"/>
</dbReference>
<dbReference type="GO" id="GO:0003824">
    <property type="term" value="F:catalytic activity"/>
    <property type="evidence" value="ECO:0007669"/>
    <property type="project" value="UniProtKB-ARBA"/>
</dbReference>
<sequence length="279" mass="29933">MSPVVKISEPGTGVVRFTIDNPPINLFDPDVYAEFRLLVQRMSTDPELKVVIVDSADPDYFIAHLDVARLHEVPDRPGAADLATTWAETITTFASAPVLTIASVRGRCRGIGNELALACDLRFASLDKAVFAQPEIGFAVVPGGGGLNWLPRLVGRSRALEVLLSGDDFNAATAQSFGWVNRAIPDSLLDHHVDALARRVASFDKTAIATIKQIVDERVSPPSQGELLQSFAAISAAIDRPAAQQRMRTMVAAGWGGATEAERDHPALVGELSARLGME</sequence>
<dbReference type="InterPro" id="IPR001753">
    <property type="entry name" value="Enoyl-CoA_hydra/iso"/>
</dbReference>
<gene>
    <name evidence="1" type="ORF">BKA23_0590</name>
</gene>
<dbReference type="Gene3D" id="3.90.226.10">
    <property type="entry name" value="2-enoyl-CoA Hydratase, Chain A, domain 1"/>
    <property type="match status" value="1"/>
</dbReference>
<dbReference type="RefSeq" id="WP_145225307.1">
    <property type="nucleotide sequence ID" value="NZ_VIVQ01000001.1"/>
</dbReference>
<dbReference type="PANTHER" id="PTHR43459">
    <property type="entry name" value="ENOYL-COA HYDRATASE"/>
    <property type="match status" value="1"/>
</dbReference>
<dbReference type="OrthoDB" id="5174409at2"/>
<dbReference type="AlphaFoldDB" id="A0A561E861"/>
<keyword evidence="2" id="KW-1185">Reference proteome</keyword>
<evidence type="ECO:0000313" key="1">
    <source>
        <dbReference type="EMBL" id="TWE11804.1"/>
    </source>
</evidence>
<proteinExistence type="predicted"/>
<evidence type="ECO:0000313" key="2">
    <source>
        <dbReference type="Proteomes" id="UP000318297"/>
    </source>
</evidence>
<accession>A0A561E861</accession>
<reference evidence="1 2" key="1">
    <citation type="submission" date="2019-06" db="EMBL/GenBank/DDBJ databases">
        <title>Sequencing the genomes of 1000 actinobacteria strains.</title>
        <authorList>
            <person name="Klenk H.-P."/>
        </authorList>
    </citation>
    <scope>NUCLEOTIDE SEQUENCE [LARGE SCALE GENOMIC DNA]</scope>
    <source>
        <strain evidence="1 2">DSM 19560</strain>
    </source>
</reference>
<organism evidence="1 2">
    <name type="scientific">Rudaeicoccus suwonensis</name>
    <dbReference type="NCBI Taxonomy" id="657409"/>
    <lineage>
        <taxon>Bacteria</taxon>
        <taxon>Bacillati</taxon>
        <taxon>Actinomycetota</taxon>
        <taxon>Actinomycetes</taxon>
        <taxon>Micrococcales</taxon>
        <taxon>Dermacoccaceae</taxon>
        <taxon>Rudaeicoccus</taxon>
    </lineage>
</organism>